<reference evidence="3" key="1">
    <citation type="journal article" date="2023" name="DNA Res.">
        <title>Chromosome-level genome assembly of Phrynocephalus forsythii using third-generation DNA sequencing and Hi-C analysis.</title>
        <authorList>
            <person name="Qi Y."/>
            <person name="Zhao W."/>
            <person name="Zhao Y."/>
            <person name="Niu C."/>
            <person name="Cao S."/>
            <person name="Zhang Y."/>
        </authorList>
    </citation>
    <scope>NUCLEOTIDE SEQUENCE</scope>
    <source>
        <tissue evidence="3">Muscle</tissue>
    </source>
</reference>
<organism evidence="3 4">
    <name type="scientific">Phrynocephalus forsythii</name>
    <dbReference type="NCBI Taxonomy" id="171643"/>
    <lineage>
        <taxon>Eukaryota</taxon>
        <taxon>Metazoa</taxon>
        <taxon>Chordata</taxon>
        <taxon>Craniata</taxon>
        <taxon>Vertebrata</taxon>
        <taxon>Euteleostomi</taxon>
        <taxon>Lepidosauria</taxon>
        <taxon>Squamata</taxon>
        <taxon>Bifurcata</taxon>
        <taxon>Unidentata</taxon>
        <taxon>Episquamata</taxon>
        <taxon>Toxicofera</taxon>
        <taxon>Iguania</taxon>
        <taxon>Acrodonta</taxon>
        <taxon>Agamidae</taxon>
        <taxon>Agaminae</taxon>
        <taxon>Phrynocephalus</taxon>
    </lineage>
</organism>
<gene>
    <name evidence="3" type="ORF">JRQ81_008126</name>
</gene>
<evidence type="ECO:0000313" key="4">
    <source>
        <dbReference type="Proteomes" id="UP001142489"/>
    </source>
</evidence>
<name>A0A9Q0XDD0_9SAUR</name>
<feature type="region of interest" description="Disordered" evidence="1">
    <location>
        <begin position="38"/>
        <end position="57"/>
    </location>
</feature>
<accession>A0A9Q0XDD0</accession>
<evidence type="ECO:0000313" key="3">
    <source>
        <dbReference type="EMBL" id="KAJ7308854.1"/>
    </source>
</evidence>
<evidence type="ECO:0000256" key="2">
    <source>
        <dbReference type="SAM" id="SignalP"/>
    </source>
</evidence>
<protein>
    <submittedName>
        <fullName evidence="3">Uncharacterized protein</fullName>
    </submittedName>
</protein>
<dbReference type="EMBL" id="JAPFRF010000017">
    <property type="protein sequence ID" value="KAJ7308854.1"/>
    <property type="molecule type" value="Genomic_DNA"/>
</dbReference>
<keyword evidence="2" id="KW-0732">Signal</keyword>
<dbReference type="Proteomes" id="UP001142489">
    <property type="component" value="Unassembled WGS sequence"/>
</dbReference>
<keyword evidence="4" id="KW-1185">Reference proteome</keyword>
<sequence>MKTHLLTLFACTGCCWIFLLRGMGQHWADSAEGHPALRMTGSDVGRQRPELAGSPEGKERCWCLPRAIRPGTISPTEPDPIIQNWGSFPPLGRAPVFLKTHPGPGGAVQGEAANWRSCVLISTDAPLGSSNRMAWMPLDPLRPSGRRPGRVAPPAGQALELMAPLPLGWTIHTICEKDTALLDAGSGPP</sequence>
<evidence type="ECO:0000256" key="1">
    <source>
        <dbReference type="SAM" id="MobiDB-lite"/>
    </source>
</evidence>
<feature type="signal peptide" evidence="2">
    <location>
        <begin position="1"/>
        <end position="22"/>
    </location>
</feature>
<proteinExistence type="predicted"/>
<comment type="caution">
    <text evidence="3">The sequence shown here is derived from an EMBL/GenBank/DDBJ whole genome shotgun (WGS) entry which is preliminary data.</text>
</comment>
<feature type="chain" id="PRO_5040278544" evidence="2">
    <location>
        <begin position="23"/>
        <end position="189"/>
    </location>
</feature>
<dbReference type="AlphaFoldDB" id="A0A9Q0XDD0"/>